<name>A0A0R0EQA9_SOYBN</name>
<dbReference type="Gramene" id="KRG96303">
    <property type="protein sequence ID" value="KRG96303"/>
    <property type="gene ID" value="GLYMA_19G202100"/>
</dbReference>
<dbReference type="Proteomes" id="UP000008827">
    <property type="component" value="Chromosome 19"/>
</dbReference>
<reference evidence="1 2" key="1">
    <citation type="journal article" date="2010" name="Nature">
        <title>Genome sequence of the palaeopolyploid soybean.</title>
        <authorList>
            <person name="Schmutz J."/>
            <person name="Cannon S.B."/>
            <person name="Schlueter J."/>
            <person name="Ma J."/>
            <person name="Mitros T."/>
            <person name="Nelson W."/>
            <person name="Hyten D.L."/>
            <person name="Song Q."/>
            <person name="Thelen J.J."/>
            <person name="Cheng J."/>
            <person name="Xu D."/>
            <person name="Hellsten U."/>
            <person name="May G.D."/>
            <person name="Yu Y."/>
            <person name="Sakurai T."/>
            <person name="Umezawa T."/>
            <person name="Bhattacharyya M.K."/>
            <person name="Sandhu D."/>
            <person name="Valliyodan B."/>
            <person name="Lindquist E."/>
            <person name="Peto M."/>
            <person name="Grant D."/>
            <person name="Shu S."/>
            <person name="Goodstein D."/>
            <person name="Barry K."/>
            <person name="Futrell-Griggs M."/>
            <person name="Abernathy B."/>
            <person name="Du J."/>
            <person name="Tian Z."/>
            <person name="Zhu L."/>
            <person name="Gill N."/>
            <person name="Joshi T."/>
            <person name="Libault M."/>
            <person name="Sethuraman A."/>
            <person name="Zhang X.-C."/>
            <person name="Shinozaki K."/>
            <person name="Nguyen H.T."/>
            <person name="Wing R.A."/>
            <person name="Cregan P."/>
            <person name="Specht J."/>
            <person name="Grimwood J."/>
            <person name="Rokhsar D."/>
            <person name="Stacey G."/>
            <person name="Shoemaker R.C."/>
            <person name="Jackson S.A."/>
        </authorList>
    </citation>
    <scope>NUCLEOTIDE SEQUENCE [LARGE SCALE GENOMIC DNA]</scope>
    <source>
        <strain evidence="2">cv. Williams 82</strain>
        <tissue evidence="1">Callus</tissue>
    </source>
</reference>
<dbReference type="InParanoid" id="A0A0R0EQA9"/>
<dbReference type="EnsemblPlants" id="KRG96303">
    <property type="protein sequence ID" value="KRG96303"/>
    <property type="gene ID" value="GLYMA_19G202100"/>
</dbReference>
<evidence type="ECO:0000313" key="3">
    <source>
        <dbReference type="Proteomes" id="UP000008827"/>
    </source>
</evidence>
<dbReference type="AlphaFoldDB" id="A0A0R0EQA9"/>
<dbReference type="OrthoDB" id="983479at2759"/>
<gene>
    <name evidence="1" type="ORF">GLYMA_19G202100</name>
</gene>
<organism evidence="1">
    <name type="scientific">Glycine max</name>
    <name type="common">Soybean</name>
    <name type="synonym">Glycine hispida</name>
    <dbReference type="NCBI Taxonomy" id="3847"/>
    <lineage>
        <taxon>Eukaryota</taxon>
        <taxon>Viridiplantae</taxon>
        <taxon>Streptophyta</taxon>
        <taxon>Embryophyta</taxon>
        <taxon>Tracheophyta</taxon>
        <taxon>Spermatophyta</taxon>
        <taxon>Magnoliopsida</taxon>
        <taxon>eudicotyledons</taxon>
        <taxon>Gunneridae</taxon>
        <taxon>Pentapetalae</taxon>
        <taxon>rosids</taxon>
        <taxon>fabids</taxon>
        <taxon>Fabales</taxon>
        <taxon>Fabaceae</taxon>
        <taxon>Papilionoideae</taxon>
        <taxon>50 kb inversion clade</taxon>
        <taxon>NPAAA clade</taxon>
        <taxon>indigoferoid/millettioid clade</taxon>
        <taxon>Phaseoleae</taxon>
        <taxon>Glycine</taxon>
        <taxon>Glycine subgen. Soja</taxon>
    </lineage>
</organism>
<reference evidence="1" key="3">
    <citation type="submission" date="2018-07" db="EMBL/GenBank/DDBJ databases">
        <title>WGS assembly of Glycine max.</title>
        <authorList>
            <person name="Schmutz J."/>
            <person name="Cannon S."/>
            <person name="Schlueter J."/>
            <person name="Ma J."/>
            <person name="Mitros T."/>
            <person name="Nelson W."/>
            <person name="Hyten D."/>
            <person name="Song Q."/>
            <person name="Thelen J."/>
            <person name="Cheng J."/>
            <person name="Xu D."/>
            <person name="Hellsten U."/>
            <person name="May G."/>
            <person name="Yu Y."/>
            <person name="Sakurai T."/>
            <person name="Umezawa T."/>
            <person name="Bhattacharyya M."/>
            <person name="Sandhu D."/>
            <person name="Valliyodan B."/>
            <person name="Lindquist E."/>
            <person name="Peto M."/>
            <person name="Grant D."/>
            <person name="Shu S."/>
            <person name="Goodstein D."/>
            <person name="Barry K."/>
            <person name="Futrell-Griggs M."/>
            <person name="Abernathy B."/>
            <person name="Du J."/>
            <person name="Tian Z."/>
            <person name="Zhu L."/>
            <person name="Gill N."/>
            <person name="Joshi T."/>
            <person name="Libault M."/>
            <person name="Sethuraman A."/>
            <person name="Zhang X."/>
            <person name="Shinozaki K."/>
            <person name="Nguyen H."/>
            <person name="Wing R."/>
            <person name="Cregan P."/>
            <person name="Specht J."/>
            <person name="Grimwood J."/>
            <person name="Rokhsar D."/>
            <person name="Stacey G."/>
            <person name="Shoemaker R."/>
            <person name="Jackson S."/>
        </authorList>
    </citation>
    <scope>NUCLEOTIDE SEQUENCE</scope>
    <source>
        <tissue evidence="1">Callus</tissue>
    </source>
</reference>
<evidence type="ECO:0000313" key="2">
    <source>
        <dbReference type="EnsemblPlants" id="KRG96303"/>
    </source>
</evidence>
<reference evidence="2" key="2">
    <citation type="submission" date="2018-02" db="UniProtKB">
        <authorList>
            <consortium name="EnsemblPlants"/>
        </authorList>
    </citation>
    <scope>IDENTIFICATION</scope>
    <source>
        <strain evidence="2">Williams 82</strain>
    </source>
</reference>
<evidence type="ECO:0000313" key="1">
    <source>
        <dbReference type="EMBL" id="KRG96303.1"/>
    </source>
</evidence>
<protein>
    <submittedName>
        <fullName evidence="1 2">Uncharacterized protein</fullName>
    </submittedName>
</protein>
<sequence>MVNFSCLISFSSIFQFCHFDFSLSFERCCLCSCISNAVCVYRYRIQAIAGGHRWRVAKENLSATGKGKLPLT</sequence>
<accession>A0A0R0EQA9</accession>
<keyword evidence="3" id="KW-1185">Reference proteome</keyword>
<proteinExistence type="predicted"/>
<dbReference type="EMBL" id="CM000852">
    <property type="protein sequence ID" value="KRG96303.1"/>
    <property type="molecule type" value="Genomic_DNA"/>
</dbReference>